<dbReference type="OrthoDB" id="997449at2759"/>
<organism evidence="5 6">
    <name type="scientific">Corchorus olitorius</name>
    <dbReference type="NCBI Taxonomy" id="93759"/>
    <lineage>
        <taxon>Eukaryota</taxon>
        <taxon>Viridiplantae</taxon>
        <taxon>Streptophyta</taxon>
        <taxon>Embryophyta</taxon>
        <taxon>Tracheophyta</taxon>
        <taxon>Spermatophyta</taxon>
        <taxon>Magnoliopsida</taxon>
        <taxon>eudicotyledons</taxon>
        <taxon>Gunneridae</taxon>
        <taxon>Pentapetalae</taxon>
        <taxon>rosids</taxon>
        <taxon>malvids</taxon>
        <taxon>Malvales</taxon>
        <taxon>Malvaceae</taxon>
        <taxon>Grewioideae</taxon>
        <taxon>Apeibeae</taxon>
        <taxon>Corchorus</taxon>
    </lineage>
</organism>
<dbReference type="PANTHER" id="PTHR11017">
    <property type="entry name" value="LEUCINE-RICH REPEAT-CONTAINING PROTEIN"/>
    <property type="match status" value="1"/>
</dbReference>
<gene>
    <name evidence="5" type="ORF">COLO4_33236</name>
</gene>
<dbReference type="SUPFAM" id="SSF52540">
    <property type="entry name" value="P-loop containing nucleoside triphosphate hydrolases"/>
    <property type="match status" value="1"/>
</dbReference>
<keyword evidence="1" id="KW-0433">Leucine-rich repeat</keyword>
<feature type="domain" description="Disease resistance protein Roq1-like winged-helix" evidence="4">
    <location>
        <begin position="215"/>
        <end position="283"/>
    </location>
</feature>
<dbReference type="InterPro" id="IPR027417">
    <property type="entry name" value="P-loop_NTPase"/>
</dbReference>
<dbReference type="AlphaFoldDB" id="A0A1R3GVD6"/>
<dbReference type="InterPro" id="IPR002182">
    <property type="entry name" value="NB-ARC"/>
</dbReference>
<feature type="non-terminal residue" evidence="5">
    <location>
        <position position="283"/>
    </location>
</feature>
<keyword evidence="2" id="KW-0677">Repeat</keyword>
<evidence type="ECO:0000256" key="2">
    <source>
        <dbReference type="ARBA" id="ARBA00022737"/>
    </source>
</evidence>
<evidence type="ECO:0000313" key="5">
    <source>
        <dbReference type="EMBL" id="OMO62075.1"/>
    </source>
</evidence>
<dbReference type="STRING" id="93759.A0A1R3GVD6"/>
<dbReference type="EMBL" id="AWUE01021488">
    <property type="protein sequence ID" value="OMO62075.1"/>
    <property type="molecule type" value="Genomic_DNA"/>
</dbReference>
<dbReference type="InterPro" id="IPR042197">
    <property type="entry name" value="Apaf_helical"/>
</dbReference>
<dbReference type="InterPro" id="IPR036390">
    <property type="entry name" value="WH_DNA-bd_sf"/>
</dbReference>
<dbReference type="GO" id="GO:0043531">
    <property type="term" value="F:ADP binding"/>
    <property type="evidence" value="ECO:0007669"/>
    <property type="project" value="InterPro"/>
</dbReference>
<dbReference type="Gene3D" id="1.10.8.430">
    <property type="entry name" value="Helical domain of apoptotic protease-activating factors"/>
    <property type="match status" value="1"/>
</dbReference>
<proteinExistence type="predicted"/>
<dbReference type="InterPro" id="IPR044974">
    <property type="entry name" value="Disease_R_plants"/>
</dbReference>
<dbReference type="GO" id="GO:0006952">
    <property type="term" value="P:defense response"/>
    <property type="evidence" value="ECO:0007669"/>
    <property type="project" value="InterPro"/>
</dbReference>
<dbReference type="PANTHER" id="PTHR11017:SF559">
    <property type="entry name" value="DISEASE RESISTANCE PROTEIN CHL1"/>
    <property type="match status" value="1"/>
</dbReference>
<sequence length="283" mass="32560">MGGVGKTTLARVVYTQLSPHFEGKGFLADVREVSEKSGLVSLQKQLLSHIFSDECFNFCDVHEGNFIIRRRLSKKKLLVVIDDVDNMQHLKCLVGRRDWFGLGSRIIITTRDEHLLRSYQVDDVYKPTTLNAKEALHLFSLKAFNSETVPKNNDFVELSKHVVEYADGLPLALEVLGCFLCGRDADQWRSALDRLKRDSKKEILDRLKISYDGLEETEKNIFLDIACFFNKEEKDFVIKILDACGFFPEIGIDVLVKKSLLKVDQDNRFLWMHDLLQEMGRNI</sequence>
<comment type="caution">
    <text evidence="5">The sequence shown here is derived from an EMBL/GenBank/DDBJ whole genome shotgun (WGS) entry which is preliminary data.</text>
</comment>
<evidence type="ECO:0000259" key="4">
    <source>
        <dbReference type="Pfam" id="PF23282"/>
    </source>
</evidence>
<dbReference type="Gene3D" id="3.40.50.300">
    <property type="entry name" value="P-loop containing nucleotide triphosphate hydrolases"/>
    <property type="match status" value="1"/>
</dbReference>
<evidence type="ECO:0000313" key="6">
    <source>
        <dbReference type="Proteomes" id="UP000187203"/>
    </source>
</evidence>
<dbReference type="PRINTS" id="PR00364">
    <property type="entry name" value="DISEASERSIST"/>
</dbReference>
<accession>A0A1R3GVD6</accession>
<dbReference type="Pfam" id="PF23282">
    <property type="entry name" value="WHD_ROQ1"/>
    <property type="match status" value="1"/>
</dbReference>
<dbReference type="Proteomes" id="UP000187203">
    <property type="component" value="Unassembled WGS sequence"/>
</dbReference>
<evidence type="ECO:0000259" key="3">
    <source>
        <dbReference type="Pfam" id="PF00931"/>
    </source>
</evidence>
<dbReference type="SUPFAM" id="SSF46785">
    <property type="entry name" value="Winged helix' DNA-binding domain"/>
    <property type="match status" value="1"/>
</dbReference>
<dbReference type="Pfam" id="PF00931">
    <property type="entry name" value="NB-ARC"/>
    <property type="match status" value="1"/>
</dbReference>
<name>A0A1R3GVD6_9ROSI</name>
<evidence type="ECO:0000256" key="1">
    <source>
        <dbReference type="ARBA" id="ARBA00022614"/>
    </source>
</evidence>
<protein>
    <submittedName>
        <fullName evidence="5">Disease resistance protein</fullName>
    </submittedName>
</protein>
<keyword evidence="6" id="KW-1185">Reference proteome</keyword>
<reference evidence="6" key="1">
    <citation type="submission" date="2013-09" db="EMBL/GenBank/DDBJ databases">
        <title>Corchorus olitorius genome sequencing.</title>
        <authorList>
            <person name="Alam M."/>
            <person name="Haque M.S."/>
            <person name="Islam M.S."/>
            <person name="Emdad E.M."/>
            <person name="Islam M.M."/>
            <person name="Ahmed B."/>
            <person name="Halim A."/>
            <person name="Hossen Q.M.M."/>
            <person name="Hossain M.Z."/>
            <person name="Ahmed R."/>
            <person name="Khan M.M."/>
            <person name="Islam R."/>
            <person name="Rashid M.M."/>
            <person name="Khan S.A."/>
            <person name="Rahman M.S."/>
            <person name="Alam M."/>
            <person name="Yahiya A.S."/>
            <person name="Khan M.S."/>
            <person name="Azam M.S."/>
            <person name="Haque T."/>
            <person name="Lashkar M.Z.H."/>
            <person name="Akhand A.I."/>
            <person name="Morshed G."/>
            <person name="Roy S."/>
            <person name="Uddin K.S."/>
            <person name="Rabeya T."/>
            <person name="Hossain A.S."/>
            <person name="Chowdhury A."/>
            <person name="Snigdha A.R."/>
            <person name="Mortoza M.S."/>
            <person name="Matin S.A."/>
            <person name="Hoque S.M.E."/>
            <person name="Islam M.K."/>
            <person name="Roy D.K."/>
            <person name="Haider R."/>
            <person name="Moosa M.M."/>
            <person name="Elias S.M."/>
            <person name="Hasan A.M."/>
            <person name="Jahan S."/>
            <person name="Shafiuddin M."/>
            <person name="Mahmood N."/>
            <person name="Shommy N.S."/>
        </authorList>
    </citation>
    <scope>NUCLEOTIDE SEQUENCE [LARGE SCALE GENOMIC DNA]</scope>
    <source>
        <strain evidence="6">cv. O-4</strain>
    </source>
</reference>
<feature type="domain" description="NB-ARC" evidence="3">
    <location>
        <begin position="1"/>
        <end position="147"/>
    </location>
</feature>
<dbReference type="InterPro" id="IPR058192">
    <property type="entry name" value="WHD_ROQ1-like"/>
</dbReference>